<dbReference type="Pfam" id="PF26002">
    <property type="entry name" value="Beta-barrel_AprE"/>
    <property type="match status" value="1"/>
</dbReference>
<gene>
    <name evidence="13" type="primary">prsE</name>
    <name evidence="13" type="ORF">BRAD3257_8322</name>
</gene>
<dbReference type="GO" id="GO:0005886">
    <property type="term" value="C:plasma membrane"/>
    <property type="evidence" value="ECO:0007669"/>
    <property type="project" value="UniProtKB-SubCell"/>
</dbReference>
<dbReference type="NCBIfam" id="TIGR01843">
    <property type="entry name" value="type_I_hlyD"/>
    <property type="match status" value="1"/>
</dbReference>
<comment type="similarity">
    <text evidence="2 9">Belongs to the membrane fusion protein (MFP) (TC 8.A.1) family.</text>
</comment>
<evidence type="ECO:0000256" key="2">
    <source>
        <dbReference type="ARBA" id="ARBA00009477"/>
    </source>
</evidence>
<reference evidence="13 14" key="1">
    <citation type="submission" date="2018-03" db="EMBL/GenBank/DDBJ databases">
        <authorList>
            <person name="Gully D."/>
        </authorList>
    </citation>
    <scope>NUCLEOTIDE SEQUENCE [LARGE SCALE GENOMIC DNA]</scope>
    <source>
        <strain evidence="13">ORS3257</strain>
    </source>
</reference>
<keyword evidence="7 9" id="KW-1133">Transmembrane helix</keyword>
<dbReference type="SUPFAM" id="SSF111369">
    <property type="entry name" value="HlyD-like secretion proteins"/>
    <property type="match status" value="1"/>
</dbReference>
<keyword evidence="3 9" id="KW-0813">Transport</keyword>
<accession>A0A4Q0R652</accession>
<protein>
    <recommendedName>
        <fullName evidence="9">Membrane fusion protein (MFP) family protein</fullName>
    </recommendedName>
</protein>
<evidence type="ECO:0000313" key="13">
    <source>
        <dbReference type="EMBL" id="SPP98909.1"/>
    </source>
</evidence>
<keyword evidence="6 9" id="KW-0812">Transmembrane</keyword>
<keyword evidence="10" id="KW-0175">Coiled coil</keyword>
<evidence type="ECO:0000256" key="1">
    <source>
        <dbReference type="ARBA" id="ARBA00004377"/>
    </source>
</evidence>
<evidence type="ECO:0000313" key="14">
    <source>
        <dbReference type="Proteomes" id="UP000246085"/>
    </source>
</evidence>
<dbReference type="GO" id="GO:0015031">
    <property type="term" value="P:protein transport"/>
    <property type="evidence" value="ECO:0007669"/>
    <property type="project" value="InterPro"/>
</dbReference>
<sequence>MSTMAIGGSKPAAKKTVRESIKFHLMLGLGIVLVLVVGLGGWASTVLISGALIAPGQIVVESNVKKVQHPTGGVVGEVRARDGDLVKAGDIVVRLDDTVTKANLAIVTKNLDAAQARAARLQAEQRGLDKIEFPQSLLERADDPDVKALLAAETKLFDVRVNGRTGQKAQLRERITQLNEEIAGLSAQEKAKDQEIALVQNELTGVRELYDKRLVQISRLTQLERDSARLNGERAQYIASRAQAKGKITETELQIIQIDKDVVSEVSKDLRETNDKIGELIERKVAAEDQLRRVDIRAPQDGMVLQSTVHTVGGVVTAGDTLMLIVPQADDLQVEAKVNPVDIDKLQIGQKTLLRLSAFNQRTTPELNGVVSRVSPDVTTDQRTGQGYYTIRVSMPPEEVARLGDVKLIPGMPVEAFVQTGDRTMLSYLMKPLHDQLMRAFREK</sequence>
<evidence type="ECO:0000256" key="10">
    <source>
        <dbReference type="SAM" id="Coils"/>
    </source>
</evidence>
<dbReference type="Gene3D" id="2.40.30.170">
    <property type="match status" value="1"/>
</dbReference>
<evidence type="ECO:0000256" key="9">
    <source>
        <dbReference type="RuleBase" id="RU365093"/>
    </source>
</evidence>
<organism evidence="13 14">
    <name type="scientific">Bradyrhizobium vignae</name>
    <dbReference type="NCBI Taxonomy" id="1549949"/>
    <lineage>
        <taxon>Bacteria</taxon>
        <taxon>Pseudomonadati</taxon>
        <taxon>Pseudomonadota</taxon>
        <taxon>Alphaproteobacteria</taxon>
        <taxon>Hyphomicrobiales</taxon>
        <taxon>Nitrobacteraceae</taxon>
        <taxon>Bradyrhizobium</taxon>
    </lineage>
</organism>
<keyword evidence="8 9" id="KW-0472">Membrane</keyword>
<dbReference type="InterPro" id="IPR010129">
    <property type="entry name" value="T1SS_HlyD"/>
</dbReference>
<evidence type="ECO:0000256" key="5">
    <source>
        <dbReference type="ARBA" id="ARBA00022519"/>
    </source>
</evidence>
<dbReference type="PRINTS" id="PR01490">
    <property type="entry name" value="RTXTOXIND"/>
</dbReference>
<accession>A0A2U3QC46</accession>
<comment type="subcellular location">
    <subcellularLocation>
        <location evidence="1 9">Cell inner membrane</location>
        <topology evidence="1 9">Single-pass membrane protein</topology>
    </subcellularLocation>
</comment>
<dbReference type="Gene3D" id="2.40.50.100">
    <property type="match status" value="1"/>
</dbReference>
<feature type="domain" description="AprE-like long alpha-helical hairpin" evidence="11">
    <location>
        <begin position="101"/>
        <end position="290"/>
    </location>
</feature>
<feature type="domain" description="AprE-like beta-barrel" evidence="12">
    <location>
        <begin position="332"/>
        <end position="421"/>
    </location>
</feature>
<name>A0A2U3QC46_9BRAD</name>
<dbReference type="OrthoDB" id="9810980at2"/>
<dbReference type="PANTHER" id="PTHR30386:SF17">
    <property type="entry name" value="ALKALINE PROTEASE SECRETION PROTEIN APRE"/>
    <property type="match status" value="1"/>
</dbReference>
<keyword evidence="4 9" id="KW-1003">Cell membrane</keyword>
<dbReference type="PANTHER" id="PTHR30386">
    <property type="entry name" value="MEMBRANE FUSION SUBUNIT OF EMRAB-TOLC MULTIDRUG EFFLUX PUMP"/>
    <property type="match status" value="1"/>
</dbReference>
<dbReference type="InterPro" id="IPR058781">
    <property type="entry name" value="HH_AprE-like"/>
</dbReference>
<dbReference type="AlphaFoldDB" id="A0A2U3QC46"/>
<evidence type="ECO:0000256" key="7">
    <source>
        <dbReference type="ARBA" id="ARBA00022989"/>
    </source>
</evidence>
<evidence type="ECO:0000256" key="4">
    <source>
        <dbReference type="ARBA" id="ARBA00022475"/>
    </source>
</evidence>
<feature type="coiled-coil region" evidence="10">
    <location>
        <begin position="263"/>
        <end position="290"/>
    </location>
</feature>
<dbReference type="InterPro" id="IPR050739">
    <property type="entry name" value="MFP"/>
</dbReference>
<feature type="coiled-coil region" evidence="10">
    <location>
        <begin position="161"/>
        <end position="195"/>
    </location>
</feature>
<proteinExistence type="inferred from homology"/>
<evidence type="ECO:0000259" key="11">
    <source>
        <dbReference type="Pfam" id="PF25994"/>
    </source>
</evidence>
<evidence type="ECO:0000256" key="3">
    <source>
        <dbReference type="ARBA" id="ARBA00022448"/>
    </source>
</evidence>
<dbReference type="RefSeq" id="WP_122405852.1">
    <property type="nucleotide sequence ID" value="NZ_LS398110.1"/>
</dbReference>
<dbReference type="Proteomes" id="UP000246085">
    <property type="component" value="Chromosome BRAD3257"/>
</dbReference>
<feature type="transmembrane region" description="Helical" evidence="9">
    <location>
        <begin position="21"/>
        <end position="43"/>
    </location>
</feature>
<dbReference type="Pfam" id="PF25994">
    <property type="entry name" value="HH_AprE"/>
    <property type="match status" value="1"/>
</dbReference>
<evidence type="ECO:0000259" key="12">
    <source>
        <dbReference type="Pfam" id="PF26002"/>
    </source>
</evidence>
<dbReference type="KEGG" id="bvz:BRAD3257_8322"/>
<feature type="coiled-coil region" evidence="10">
    <location>
        <begin position="104"/>
        <end position="131"/>
    </location>
</feature>
<dbReference type="InterPro" id="IPR058982">
    <property type="entry name" value="Beta-barrel_AprE"/>
</dbReference>
<dbReference type="EMBL" id="LS398110">
    <property type="protein sequence ID" value="SPP98909.1"/>
    <property type="molecule type" value="Genomic_DNA"/>
</dbReference>
<evidence type="ECO:0000256" key="8">
    <source>
        <dbReference type="ARBA" id="ARBA00023136"/>
    </source>
</evidence>
<evidence type="ECO:0000256" key="6">
    <source>
        <dbReference type="ARBA" id="ARBA00022692"/>
    </source>
</evidence>
<keyword evidence="5 9" id="KW-0997">Cell inner membrane</keyword>